<dbReference type="VEuPathDB" id="TriTrypDB:BSAL_54995"/>
<gene>
    <name evidence="1" type="ORF">BSAL_54995</name>
</gene>
<dbReference type="Gene3D" id="3.30.710.10">
    <property type="entry name" value="Potassium Channel Kv1.1, Chain A"/>
    <property type="match status" value="1"/>
</dbReference>
<dbReference type="InterPro" id="IPR011333">
    <property type="entry name" value="SKP1/BTB/POZ_sf"/>
</dbReference>
<sequence>MPLRLAIRPDARRSTTDNDVEIPPHCANHFRVLQEMIAHHEDDGEVCLEVPRCREVTAHHLVALVQLLEGNKHDELKNYVTLSVLNNNGIAADIELVELMQAADFVGCDELTTRLGQYLIQMIRSCSEDQLTGVQRPLTTIEKLEVLGEMPLIHQFSGR</sequence>
<reference evidence="2" key="1">
    <citation type="submission" date="2015-09" db="EMBL/GenBank/DDBJ databases">
        <authorList>
            <consortium name="Pathogen Informatics"/>
        </authorList>
    </citation>
    <scope>NUCLEOTIDE SEQUENCE [LARGE SCALE GENOMIC DNA]</scope>
    <source>
        <strain evidence="2">Lake Konstanz</strain>
    </source>
</reference>
<evidence type="ECO:0000313" key="2">
    <source>
        <dbReference type="Proteomes" id="UP000051952"/>
    </source>
</evidence>
<organism evidence="1 2">
    <name type="scientific">Bodo saltans</name>
    <name type="common">Flagellated protozoan</name>
    <dbReference type="NCBI Taxonomy" id="75058"/>
    <lineage>
        <taxon>Eukaryota</taxon>
        <taxon>Discoba</taxon>
        <taxon>Euglenozoa</taxon>
        <taxon>Kinetoplastea</taxon>
        <taxon>Metakinetoplastina</taxon>
        <taxon>Eubodonida</taxon>
        <taxon>Bodonidae</taxon>
        <taxon>Bodo</taxon>
    </lineage>
</organism>
<protein>
    <submittedName>
        <fullName evidence="1">Uncharacterized protein</fullName>
    </submittedName>
</protein>
<dbReference type="EMBL" id="CYKH01000145">
    <property type="protein sequence ID" value="CUE73257.1"/>
    <property type="molecule type" value="Genomic_DNA"/>
</dbReference>
<dbReference type="AlphaFoldDB" id="A0A0S4IR99"/>
<name>A0A0S4IR99_BODSA</name>
<keyword evidence="2" id="KW-1185">Reference proteome</keyword>
<proteinExistence type="predicted"/>
<accession>A0A0S4IR99</accession>
<dbReference type="Proteomes" id="UP000051952">
    <property type="component" value="Unassembled WGS sequence"/>
</dbReference>
<evidence type="ECO:0000313" key="1">
    <source>
        <dbReference type="EMBL" id="CUE73257.1"/>
    </source>
</evidence>